<dbReference type="PaxDb" id="123214-PERMA_1898"/>
<dbReference type="Gene3D" id="1.10.530.10">
    <property type="match status" value="1"/>
</dbReference>
<protein>
    <submittedName>
        <fullName evidence="3">Transglycosylase SLT domain protein</fullName>
    </submittedName>
</protein>
<dbReference type="eggNOG" id="COG0741">
    <property type="taxonomic scope" value="Bacteria"/>
</dbReference>
<dbReference type="STRING" id="123214.PERMA_1898"/>
<dbReference type="GO" id="GO:0008933">
    <property type="term" value="F:peptidoglycan lytic transglycosylase activity"/>
    <property type="evidence" value="ECO:0007669"/>
    <property type="project" value="InterPro"/>
</dbReference>
<dbReference type="CDD" id="cd13401">
    <property type="entry name" value="Slt70-like"/>
    <property type="match status" value="1"/>
</dbReference>
<dbReference type="InterPro" id="IPR000189">
    <property type="entry name" value="Transglyc_AS"/>
</dbReference>
<dbReference type="InterPro" id="IPR008258">
    <property type="entry name" value="Transglycosylase_SLT_dom_1"/>
</dbReference>
<dbReference type="SUPFAM" id="SSF53955">
    <property type="entry name" value="Lysozyme-like"/>
    <property type="match status" value="1"/>
</dbReference>
<name>C0QSL3_PERMH</name>
<dbReference type="InterPro" id="IPR011990">
    <property type="entry name" value="TPR-like_helical_dom_sf"/>
</dbReference>
<dbReference type="GO" id="GO:0016020">
    <property type="term" value="C:membrane"/>
    <property type="evidence" value="ECO:0007669"/>
    <property type="project" value="InterPro"/>
</dbReference>
<dbReference type="AlphaFoldDB" id="C0QSL3"/>
<dbReference type="EMBL" id="CP001230">
    <property type="protein sequence ID" value="ACO04088.1"/>
    <property type="molecule type" value="Genomic_DNA"/>
</dbReference>
<evidence type="ECO:0000313" key="3">
    <source>
        <dbReference type="EMBL" id="ACO04088.1"/>
    </source>
</evidence>
<gene>
    <name evidence="3" type="ordered locus">PERMA_1898</name>
</gene>
<organism evidence="3 4">
    <name type="scientific">Persephonella marina (strain DSM 14350 / EX-H1)</name>
    <dbReference type="NCBI Taxonomy" id="123214"/>
    <lineage>
        <taxon>Bacteria</taxon>
        <taxon>Pseudomonadati</taxon>
        <taxon>Aquificota</taxon>
        <taxon>Aquificia</taxon>
        <taxon>Aquificales</taxon>
        <taxon>Hydrogenothermaceae</taxon>
        <taxon>Persephonella</taxon>
    </lineage>
</organism>
<comment type="similarity">
    <text evidence="1">Belongs to the transglycosylase Slt family.</text>
</comment>
<dbReference type="RefSeq" id="WP_012676326.1">
    <property type="nucleotide sequence ID" value="NC_012440.1"/>
</dbReference>
<evidence type="ECO:0000313" key="4">
    <source>
        <dbReference type="Proteomes" id="UP000001366"/>
    </source>
</evidence>
<dbReference type="PANTHER" id="PTHR37423:SF2">
    <property type="entry name" value="MEMBRANE-BOUND LYTIC MUREIN TRANSGLYCOSYLASE C"/>
    <property type="match status" value="1"/>
</dbReference>
<accession>C0QSL3</accession>
<feature type="domain" description="Transglycosylase SLT" evidence="2">
    <location>
        <begin position="460"/>
        <end position="562"/>
    </location>
</feature>
<dbReference type="Pfam" id="PF01464">
    <property type="entry name" value="SLT"/>
    <property type="match status" value="1"/>
</dbReference>
<dbReference type="PROSITE" id="PS00922">
    <property type="entry name" value="TRANSGLYCOSYLASE"/>
    <property type="match status" value="1"/>
</dbReference>
<proteinExistence type="inferred from homology"/>
<dbReference type="OrthoDB" id="9815002at2"/>
<dbReference type="Gene3D" id="1.25.40.10">
    <property type="entry name" value="Tetratricopeptide repeat domain"/>
    <property type="match status" value="1"/>
</dbReference>
<dbReference type="KEGG" id="pmx:PERMA_1898"/>
<reference evidence="3 4" key="1">
    <citation type="journal article" date="2009" name="J. Bacteriol.">
        <title>Complete and draft genome sequences of six members of the Aquificales.</title>
        <authorList>
            <person name="Reysenbach A.L."/>
            <person name="Hamamura N."/>
            <person name="Podar M."/>
            <person name="Griffiths E."/>
            <person name="Ferreira S."/>
            <person name="Hochstein R."/>
            <person name="Heidelberg J."/>
            <person name="Johnson J."/>
            <person name="Mead D."/>
            <person name="Pohorille A."/>
            <person name="Sarmiento M."/>
            <person name="Schweighofer K."/>
            <person name="Seshadri R."/>
            <person name="Voytek M.A."/>
        </authorList>
    </citation>
    <scope>NUCLEOTIDE SEQUENCE [LARGE SCALE GENOMIC DNA]</scope>
    <source>
        <strain evidence="4">DSM 14350 / EX-H1</strain>
    </source>
</reference>
<dbReference type="PANTHER" id="PTHR37423">
    <property type="entry name" value="SOLUBLE LYTIC MUREIN TRANSGLYCOSYLASE-RELATED"/>
    <property type="match status" value="1"/>
</dbReference>
<dbReference type="GO" id="GO:0000270">
    <property type="term" value="P:peptidoglycan metabolic process"/>
    <property type="evidence" value="ECO:0007669"/>
    <property type="project" value="InterPro"/>
</dbReference>
<keyword evidence="4" id="KW-1185">Reference proteome</keyword>
<evidence type="ECO:0000259" key="2">
    <source>
        <dbReference type="Pfam" id="PF01464"/>
    </source>
</evidence>
<dbReference type="CAZy" id="GH23">
    <property type="family name" value="Glycoside Hydrolase Family 23"/>
</dbReference>
<sequence>MVVLVFLIVFSVSFSFEECLEKFNEERYLSADRCFSGIKGDNILYPYAVYYRVIIGTVTDNLDRDVESKLKDLDRYAVTHYGYLSLARYYLKEDIEKALRYIKMVDKKALLKEDIPYYLYLKSEIYRKNGDKKRSFLIKKKLATQFTYDRYYGFRTFLEIKDRLSENDVYKAVDTLSSYRMFKRALKILPLVSYSQRYLYYRTVLNIKMRRYKDAERYFYLMDKKSRWYQRAVYSMIIFNHRDYEKQKEFFRMLLKTKNKKLITKAAHKLMKKSFYRSEYKDFDYFASFIKKDFRYYSDRIWFTFLKEYRKGNYRKASRILEKSIRYFSDRAKIYYWLYLTYRHFDRKKAEEYLVKASSLNSKSFYSLWAKEKTGIKKVSVKITTIPEVDLDRRLKLIKTLKMKGFYRESYMEALYYKRKDGDLIKLYRVFPEFTARDFSLNKDYYTLSYPKPFSHIDRKNIVYSIMRQESFFDAFAVSRSNAVGLMQIIPPTARWIAKKLGKKDFDITDLFDPQTNIKFGRWYIDYLIDRFKGNLFHAIASYNGGEVIVRKVIKNNRIEDVAEFIEYIPYNETRNYVKKVYRNLIIYNYKYPSER</sequence>
<dbReference type="InterPro" id="IPR023346">
    <property type="entry name" value="Lysozyme-like_dom_sf"/>
</dbReference>
<dbReference type="HOGENOM" id="CLU_502400_0_0_0"/>
<evidence type="ECO:0000256" key="1">
    <source>
        <dbReference type="ARBA" id="ARBA00007734"/>
    </source>
</evidence>
<dbReference type="Proteomes" id="UP000001366">
    <property type="component" value="Chromosome"/>
</dbReference>